<keyword evidence="4" id="KW-0410">Iron transport</keyword>
<feature type="signal peptide" evidence="15">
    <location>
        <begin position="1"/>
        <end position="37"/>
    </location>
</feature>
<dbReference type="InterPro" id="IPR010917">
    <property type="entry name" value="TonB_rcpt_CS"/>
</dbReference>
<sequence length="1081" mass="115862">MRVFVVGCRREAAPAGGSMTMLFTTALRCSIAMTALAASAAAMPAIAQARTFTFSIPAQDMRASLRTLARVTGQQISFDGAMLKGRRAPALVGRFSVRDGMSRLLDGSGLEANWRPSGVVVVRTAAIRTAGASDIALGQVADAPEPPSDEVLVTGSRIARQVVTDSPVPIVAINREDIQSSGATELSEILADYPGVTPGTNLANSNSQINAAGISSVDLRSLGTDRTLTLIDGRRTVSNRITANTVSLSSIPTLFVERVEIITGGASAVYGSDAIAGVVNIITRSKFDGVRVGGRAGISGQGDSARVNLDLLAGHRFLDDRVSLIASASYENEAGVMGSQRPRTLESLSYSQTADSNPLNQGNLGITTPARSSSTPGGRFLSSSTAGGGYFVYDAAGRLYRSTSTAIYGWDTRPDLQFSAPRTSYQAAGKLTAELGSGIQFFTQVQYSKIETSAERGGAETAAYDDEFGDPAALSLVGRIPRANPYVPAAIRALASSSGVQWSRRFTELGRYRILNDRRTLRGWAGLHGRIDGNWDWEVSYGYGRFHQMQDRVNVLNLQNLQYALNAEYDPAAPGDLSRVRCVNAAARAAGCVPVNIFGPGSITPQAADYVRADLKLDGVMRQDVIQGYLSGALANLPAGPLSLAVGGEYRRDWQRSTTDEVTRRGFGSASFIAEYTGEIKAKEAFAELNVPILRDVPFFQRLSLDAAARYGDYNIANVGSIFSYRVGGEWAPVRDLRFRGQFARAQRAPTVTNLYSPLRDDSDSVVDLCNGVSAASTGTIATNCRTIPGIAAAIATNGAFLQDTTSIKGPSSGNPGLKEETADTVSLGAVFTPTFIPGLSATVDYFRIRVRDAISSLDADQLLRECLANPDGLTDNFFCNEITRNAEGQITQVVNRDLNLNRIVRSGVDVGLDYRFDAPQWLSSAGKLDLRLLYSRLIDFYTVFDGVNGTATTDLKGEVGSWVNTGQAQVGYREGGLRLRWKARYTGDAVDSNQRLAIANAAGSNPPFLRVGDQVRHDFYASVDVPGSRRDMRFYAGINNAFDSKSPFLPTGTVSGSSQNITGDYDEIGRYFYVGFEAKF</sequence>
<evidence type="ECO:0000256" key="12">
    <source>
        <dbReference type="PROSITE-ProRule" id="PRU10144"/>
    </source>
</evidence>
<dbReference type="PANTHER" id="PTHR47234">
    <property type="match status" value="1"/>
</dbReference>
<dbReference type="InterPro" id="IPR039426">
    <property type="entry name" value="TonB-dep_rcpt-like"/>
</dbReference>
<evidence type="ECO:0000256" key="6">
    <source>
        <dbReference type="ARBA" id="ARBA00022729"/>
    </source>
</evidence>
<keyword evidence="2 11" id="KW-0813">Transport</keyword>
<evidence type="ECO:0000256" key="5">
    <source>
        <dbReference type="ARBA" id="ARBA00022692"/>
    </source>
</evidence>
<protein>
    <recommendedName>
        <fullName evidence="16">Secretin/TonB short N-terminal domain-containing protein</fullName>
    </recommendedName>
</protein>
<dbReference type="Pfam" id="PF07715">
    <property type="entry name" value="Plug"/>
    <property type="match status" value="1"/>
</dbReference>
<evidence type="ECO:0000256" key="15">
    <source>
        <dbReference type="SAM" id="SignalP"/>
    </source>
</evidence>
<evidence type="ECO:0000256" key="14">
    <source>
        <dbReference type="SAM" id="MobiDB-lite"/>
    </source>
</evidence>
<proteinExistence type="inferred from homology"/>
<feature type="chain" id="PRO_5016060012" description="Secretin/TonB short N-terminal domain-containing protein" evidence="15">
    <location>
        <begin position="38"/>
        <end position="1081"/>
    </location>
</feature>
<dbReference type="InterPro" id="IPR036942">
    <property type="entry name" value="Beta-barrel_TonB_sf"/>
</dbReference>
<dbReference type="Proteomes" id="UP000248614">
    <property type="component" value="Unassembled WGS sequence"/>
</dbReference>
<dbReference type="Gene3D" id="2.40.170.20">
    <property type="entry name" value="TonB-dependent receptor, beta-barrel domain"/>
    <property type="match status" value="1"/>
</dbReference>
<keyword evidence="10 11" id="KW-0998">Cell outer membrane</keyword>
<keyword evidence="3 11" id="KW-1134">Transmembrane beta strand</keyword>
<keyword evidence="4" id="KW-0406">Ion transport</keyword>
<keyword evidence="9 11" id="KW-0472">Membrane</keyword>
<evidence type="ECO:0000256" key="2">
    <source>
        <dbReference type="ARBA" id="ARBA00022448"/>
    </source>
</evidence>
<feature type="short sequence motif" description="TonB C-terminal box" evidence="12">
    <location>
        <begin position="1064"/>
        <end position="1081"/>
    </location>
</feature>
<keyword evidence="7" id="KW-0408">Iron</keyword>
<gene>
    <name evidence="17" type="ORF">DI632_13505</name>
</gene>
<evidence type="ECO:0000256" key="10">
    <source>
        <dbReference type="ARBA" id="ARBA00023237"/>
    </source>
</evidence>
<dbReference type="AlphaFoldDB" id="A0A2W4YY66"/>
<evidence type="ECO:0000259" key="16">
    <source>
        <dbReference type="SMART" id="SM00965"/>
    </source>
</evidence>
<feature type="domain" description="Secretin/TonB short N-terminal" evidence="16">
    <location>
        <begin position="74"/>
        <end position="125"/>
    </location>
</feature>
<evidence type="ECO:0000256" key="8">
    <source>
        <dbReference type="ARBA" id="ARBA00023077"/>
    </source>
</evidence>
<organism evidence="17 18">
    <name type="scientific">Sphingomonas hengshuiensis</name>
    <dbReference type="NCBI Taxonomy" id="1609977"/>
    <lineage>
        <taxon>Bacteria</taxon>
        <taxon>Pseudomonadati</taxon>
        <taxon>Pseudomonadota</taxon>
        <taxon>Alphaproteobacteria</taxon>
        <taxon>Sphingomonadales</taxon>
        <taxon>Sphingomonadaceae</taxon>
        <taxon>Sphingomonas</taxon>
    </lineage>
</organism>
<dbReference type="InterPro" id="IPR037066">
    <property type="entry name" value="Plug_dom_sf"/>
</dbReference>
<comment type="caution">
    <text evidence="17">The sequence shown here is derived from an EMBL/GenBank/DDBJ whole genome shotgun (WGS) entry which is preliminary data.</text>
</comment>
<dbReference type="InterPro" id="IPR012910">
    <property type="entry name" value="Plug_dom"/>
</dbReference>
<feature type="region of interest" description="Disordered" evidence="14">
    <location>
        <begin position="354"/>
        <end position="379"/>
    </location>
</feature>
<evidence type="ECO:0000313" key="17">
    <source>
        <dbReference type="EMBL" id="PZO74436.1"/>
    </source>
</evidence>
<dbReference type="PROSITE" id="PS01156">
    <property type="entry name" value="TONB_DEPENDENT_REC_2"/>
    <property type="match status" value="1"/>
</dbReference>
<dbReference type="Gene3D" id="2.170.130.10">
    <property type="entry name" value="TonB-dependent receptor, plug domain"/>
    <property type="match status" value="1"/>
</dbReference>
<dbReference type="EMBL" id="QFNF01000042">
    <property type="protein sequence ID" value="PZO74436.1"/>
    <property type="molecule type" value="Genomic_DNA"/>
</dbReference>
<evidence type="ECO:0000313" key="18">
    <source>
        <dbReference type="Proteomes" id="UP000248614"/>
    </source>
</evidence>
<dbReference type="SMART" id="SM00965">
    <property type="entry name" value="STN"/>
    <property type="match status" value="1"/>
</dbReference>
<dbReference type="Gene3D" id="3.55.50.30">
    <property type="match status" value="1"/>
</dbReference>
<evidence type="ECO:0000256" key="11">
    <source>
        <dbReference type="PROSITE-ProRule" id="PRU01360"/>
    </source>
</evidence>
<dbReference type="GO" id="GO:0006826">
    <property type="term" value="P:iron ion transport"/>
    <property type="evidence" value="ECO:0007669"/>
    <property type="project" value="UniProtKB-KW"/>
</dbReference>
<keyword evidence="6 15" id="KW-0732">Signal</keyword>
<keyword evidence="8 13" id="KW-0798">TonB box</keyword>
<name>A0A2W4YY66_9SPHN</name>
<evidence type="ECO:0000256" key="9">
    <source>
        <dbReference type="ARBA" id="ARBA00023136"/>
    </source>
</evidence>
<evidence type="ECO:0000256" key="3">
    <source>
        <dbReference type="ARBA" id="ARBA00022452"/>
    </source>
</evidence>
<evidence type="ECO:0000256" key="1">
    <source>
        <dbReference type="ARBA" id="ARBA00004571"/>
    </source>
</evidence>
<evidence type="ECO:0000256" key="7">
    <source>
        <dbReference type="ARBA" id="ARBA00023004"/>
    </source>
</evidence>
<comment type="subcellular location">
    <subcellularLocation>
        <location evidence="1 11">Cell outer membrane</location>
        <topology evidence="1 11">Multi-pass membrane protein</topology>
    </subcellularLocation>
</comment>
<dbReference type="GO" id="GO:0009279">
    <property type="term" value="C:cell outer membrane"/>
    <property type="evidence" value="ECO:0007669"/>
    <property type="project" value="UniProtKB-SubCell"/>
</dbReference>
<evidence type="ECO:0000256" key="4">
    <source>
        <dbReference type="ARBA" id="ARBA00022496"/>
    </source>
</evidence>
<reference evidence="17 18" key="1">
    <citation type="submission" date="2017-08" db="EMBL/GenBank/DDBJ databases">
        <title>Infants hospitalized years apart are colonized by the same room-sourced microbial strains.</title>
        <authorList>
            <person name="Brooks B."/>
            <person name="Olm M.R."/>
            <person name="Firek B.A."/>
            <person name="Baker R."/>
            <person name="Thomas B.C."/>
            <person name="Morowitz M.J."/>
            <person name="Banfield J.F."/>
        </authorList>
    </citation>
    <scope>NUCLEOTIDE SEQUENCE [LARGE SCALE GENOMIC DNA]</scope>
    <source>
        <strain evidence="17">S2_018_000_R3_110</strain>
    </source>
</reference>
<dbReference type="PROSITE" id="PS52016">
    <property type="entry name" value="TONB_DEPENDENT_REC_3"/>
    <property type="match status" value="1"/>
</dbReference>
<dbReference type="Pfam" id="PF00593">
    <property type="entry name" value="TonB_dep_Rec_b-barrel"/>
    <property type="match status" value="1"/>
</dbReference>
<comment type="similarity">
    <text evidence="11 13">Belongs to the TonB-dependent receptor family.</text>
</comment>
<keyword evidence="5 11" id="KW-0812">Transmembrane</keyword>
<dbReference type="InterPro" id="IPR000531">
    <property type="entry name" value="Beta-barrel_TonB"/>
</dbReference>
<evidence type="ECO:0000256" key="13">
    <source>
        <dbReference type="RuleBase" id="RU003357"/>
    </source>
</evidence>
<dbReference type="SUPFAM" id="SSF56935">
    <property type="entry name" value="Porins"/>
    <property type="match status" value="1"/>
</dbReference>
<dbReference type="PANTHER" id="PTHR47234:SF2">
    <property type="entry name" value="TONB-DEPENDENT RECEPTOR"/>
    <property type="match status" value="1"/>
</dbReference>
<accession>A0A2W4YY66</accession>
<dbReference type="InterPro" id="IPR011662">
    <property type="entry name" value="Secretin/TonB_short_N"/>
</dbReference>